<reference evidence="6 7" key="1">
    <citation type="submission" date="2020-08" db="EMBL/GenBank/DDBJ databases">
        <title>Genemic of Streptomyces polyaspartic.</title>
        <authorList>
            <person name="Liu W."/>
        </authorList>
    </citation>
    <scope>NUCLEOTIDE SEQUENCE [LARGE SCALE GENOMIC DNA]</scope>
    <source>
        <strain evidence="6 7">TRM66268-LWL</strain>
    </source>
</reference>
<keyword evidence="2" id="KW-0285">Flavoprotein</keyword>
<dbReference type="PANTHER" id="PTHR43567">
    <property type="entry name" value="FLAVOREDOXIN-RELATED-RELATED"/>
    <property type="match status" value="1"/>
</dbReference>
<comment type="similarity">
    <text evidence="3">Belongs to the flavoredoxin family.</text>
</comment>
<feature type="domain" description="Flavin reductase like" evidence="5">
    <location>
        <begin position="62"/>
        <end position="236"/>
    </location>
</feature>
<evidence type="ECO:0000259" key="5">
    <source>
        <dbReference type="Pfam" id="PF01613"/>
    </source>
</evidence>
<comment type="caution">
    <text evidence="6">The sequence shown here is derived from an EMBL/GenBank/DDBJ whole genome shotgun (WGS) entry which is preliminary data.</text>
</comment>
<protein>
    <submittedName>
        <fullName evidence="6">Flavin reductase family protein</fullName>
    </submittedName>
</protein>
<dbReference type="Pfam" id="PF01613">
    <property type="entry name" value="Flavin_Reduct"/>
    <property type="match status" value="1"/>
</dbReference>
<sequence>MTTTADTTPSHLPISSSAPSSSTDQPISPSREPISPSHLANSPSREPISPSHLTISPSILYFGTPVVLLTTENPDGSDNLAPISSAWALGHTLVLGIGAESRTAANLAERPELAVSLPSPHQWAAVERLAPLTGAHPVPDAKRAVYRHEPDKFGAAGLSRMPSHVVRPARVAECPLHLEARVRTLRSAGPEGHFRIAECEVVRVHADSTIVVPGTDHIDPSRWSPLLYNFRHYFGLGPELGHGFRSETATRRN</sequence>
<dbReference type="InterPro" id="IPR052174">
    <property type="entry name" value="Flavoredoxin"/>
</dbReference>
<evidence type="ECO:0000313" key="6">
    <source>
        <dbReference type="EMBL" id="MBC9712042.1"/>
    </source>
</evidence>
<dbReference type="Proteomes" id="UP000642284">
    <property type="component" value="Unassembled WGS sequence"/>
</dbReference>
<evidence type="ECO:0000256" key="3">
    <source>
        <dbReference type="ARBA" id="ARBA00038054"/>
    </source>
</evidence>
<gene>
    <name evidence="6" type="ORF">H9Y04_05595</name>
</gene>
<dbReference type="InterPro" id="IPR002563">
    <property type="entry name" value="Flavin_Rdtase-like_dom"/>
</dbReference>
<dbReference type="EMBL" id="JACTVJ010000004">
    <property type="protein sequence ID" value="MBC9712042.1"/>
    <property type="molecule type" value="Genomic_DNA"/>
</dbReference>
<evidence type="ECO:0000313" key="7">
    <source>
        <dbReference type="Proteomes" id="UP000642284"/>
    </source>
</evidence>
<proteinExistence type="inferred from homology"/>
<comment type="cofactor">
    <cofactor evidence="1">
        <name>FMN</name>
        <dbReference type="ChEBI" id="CHEBI:58210"/>
    </cofactor>
</comment>
<dbReference type="Gene3D" id="2.30.110.10">
    <property type="entry name" value="Electron Transport, Fmn-binding Protein, Chain A"/>
    <property type="match status" value="1"/>
</dbReference>
<evidence type="ECO:0000256" key="4">
    <source>
        <dbReference type="SAM" id="MobiDB-lite"/>
    </source>
</evidence>
<feature type="compositionally biased region" description="Low complexity" evidence="4">
    <location>
        <begin position="9"/>
        <end position="37"/>
    </location>
</feature>
<dbReference type="SUPFAM" id="SSF50475">
    <property type="entry name" value="FMN-binding split barrel"/>
    <property type="match status" value="1"/>
</dbReference>
<name>A0ABR7S988_9ACTN</name>
<feature type="region of interest" description="Disordered" evidence="4">
    <location>
        <begin position="1"/>
        <end position="50"/>
    </location>
</feature>
<evidence type="ECO:0000256" key="1">
    <source>
        <dbReference type="ARBA" id="ARBA00001917"/>
    </source>
</evidence>
<organism evidence="6 7">
    <name type="scientific">Streptomyces polyasparticus</name>
    <dbReference type="NCBI Taxonomy" id="2767826"/>
    <lineage>
        <taxon>Bacteria</taxon>
        <taxon>Bacillati</taxon>
        <taxon>Actinomycetota</taxon>
        <taxon>Actinomycetes</taxon>
        <taxon>Kitasatosporales</taxon>
        <taxon>Streptomycetaceae</taxon>
        <taxon>Streptomyces</taxon>
    </lineage>
</organism>
<keyword evidence="7" id="KW-1185">Reference proteome</keyword>
<dbReference type="PANTHER" id="PTHR43567:SF1">
    <property type="entry name" value="FLAVOREDOXIN"/>
    <property type="match status" value="1"/>
</dbReference>
<dbReference type="RefSeq" id="WP_187812535.1">
    <property type="nucleotide sequence ID" value="NZ_JACTVJ010000004.1"/>
</dbReference>
<accession>A0ABR7S988</accession>
<dbReference type="InterPro" id="IPR012349">
    <property type="entry name" value="Split_barrel_FMN-bd"/>
</dbReference>
<evidence type="ECO:0000256" key="2">
    <source>
        <dbReference type="ARBA" id="ARBA00022630"/>
    </source>
</evidence>